<evidence type="ECO:0000313" key="2">
    <source>
        <dbReference type="Proteomes" id="UP000032946"/>
    </source>
</evidence>
<keyword evidence="2" id="KW-1185">Reference proteome</keyword>
<accession>A0A9P1KI71</accession>
<reference evidence="1 2" key="1">
    <citation type="submission" date="2014-02" db="EMBL/GenBank/DDBJ databases">
        <authorList>
            <person name="Genoscope - CEA"/>
        </authorList>
    </citation>
    <scope>NUCLEOTIDE SEQUENCE [LARGE SCALE GENOMIC DNA]</scope>
    <source>
        <strain evidence="1 2">PCC 8005</strain>
    </source>
</reference>
<evidence type="ECO:0000313" key="1">
    <source>
        <dbReference type="EMBL" id="CDM96266.1"/>
    </source>
</evidence>
<organism evidence="1 2">
    <name type="scientific">Limnospira indica PCC 8005</name>
    <dbReference type="NCBI Taxonomy" id="376219"/>
    <lineage>
        <taxon>Bacteria</taxon>
        <taxon>Bacillati</taxon>
        <taxon>Cyanobacteriota</taxon>
        <taxon>Cyanophyceae</taxon>
        <taxon>Oscillatoriophycideae</taxon>
        <taxon>Oscillatoriales</taxon>
        <taxon>Sirenicapillariaceae</taxon>
        <taxon>Limnospira</taxon>
    </lineage>
</organism>
<sequence>MSSKIVQPYQFPVRGRKLLTGDGYPVWERPNVQPYQFPVRGRKPKVLPEICPLVPTAGVQPYQFPVRGRKLHLPKEGIYVKHLLGSNPTNSPSGDGNLMLPKLQKVCPIRLSGPTLPIPRQGTETSSGLNLNTQRVLNCPTLPIPRQGTETRSLLRAIVLATSCQQEVSNPTNSPSGGTETIDSNCFL</sequence>
<dbReference type="Proteomes" id="UP000032946">
    <property type="component" value="Chromosome"/>
</dbReference>
<protein>
    <submittedName>
        <fullName evidence="1">Uncharacterized protein</fullName>
    </submittedName>
</protein>
<dbReference type="EMBL" id="FO818640">
    <property type="protein sequence ID" value="CDM96266.1"/>
    <property type="molecule type" value="Genomic_DNA"/>
</dbReference>
<proteinExistence type="predicted"/>
<dbReference type="AlphaFoldDB" id="A0A9P1KI71"/>
<gene>
    <name evidence="1" type="ORF">ARTHRO_40672</name>
</gene>
<name>A0A9P1KI71_9CYAN</name>